<dbReference type="Gene3D" id="3.40.470.10">
    <property type="entry name" value="Uracil-DNA glycosylase-like domain"/>
    <property type="match status" value="1"/>
</dbReference>
<dbReference type="SUPFAM" id="SSF52141">
    <property type="entry name" value="Uracil-DNA glycosylase-like"/>
    <property type="match status" value="1"/>
</dbReference>
<dbReference type="InterPro" id="IPR002043">
    <property type="entry name" value="UDG_fam1"/>
</dbReference>
<keyword evidence="2" id="KW-1185">Reference proteome</keyword>
<proteinExistence type="predicted"/>
<organism evidence="1 2">
    <name type="scientific">Undibacterium hunanense</name>
    <dbReference type="NCBI Taxonomy" id="2762292"/>
    <lineage>
        <taxon>Bacteria</taxon>
        <taxon>Pseudomonadati</taxon>
        <taxon>Pseudomonadota</taxon>
        <taxon>Betaproteobacteria</taxon>
        <taxon>Burkholderiales</taxon>
        <taxon>Oxalobacteraceae</taxon>
        <taxon>Undibacterium</taxon>
    </lineage>
</organism>
<evidence type="ECO:0000313" key="1">
    <source>
        <dbReference type="EMBL" id="MBC3917395.1"/>
    </source>
</evidence>
<dbReference type="RefSeq" id="WP_186946615.1">
    <property type="nucleotide sequence ID" value="NZ_JACOGF010000003.1"/>
</dbReference>
<dbReference type="Proteomes" id="UP000650424">
    <property type="component" value="Unassembled WGS sequence"/>
</dbReference>
<comment type="caution">
    <text evidence="1">The sequence shown here is derived from an EMBL/GenBank/DDBJ whole genome shotgun (WGS) entry which is preliminary data.</text>
</comment>
<dbReference type="InterPro" id="IPR036895">
    <property type="entry name" value="Uracil-DNA_glycosylase-like_sf"/>
</dbReference>
<name>A0ABR6ZNC7_9BURK</name>
<dbReference type="PANTHER" id="PTHR11264:SF8">
    <property type="entry name" value="URACIL-DNA GLYCOSYLASE-LIKE DOMAIN-CONTAINING PROTEIN"/>
    <property type="match status" value="1"/>
</dbReference>
<protein>
    <submittedName>
        <fullName evidence="1">Uracil-DNA glycosylase</fullName>
    </submittedName>
</protein>
<reference evidence="1 2" key="1">
    <citation type="submission" date="2020-08" db="EMBL/GenBank/DDBJ databases">
        <title>Novel species isolated from subtropical streams in China.</title>
        <authorList>
            <person name="Lu H."/>
        </authorList>
    </citation>
    <scope>NUCLEOTIDE SEQUENCE [LARGE SCALE GENOMIC DNA]</scope>
    <source>
        <strain evidence="1 2">CY18W</strain>
    </source>
</reference>
<dbReference type="EMBL" id="JACOGF010000003">
    <property type="protein sequence ID" value="MBC3917395.1"/>
    <property type="molecule type" value="Genomic_DNA"/>
</dbReference>
<accession>A0ABR6ZNC7</accession>
<dbReference type="PANTHER" id="PTHR11264">
    <property type="entry name" value="URACIL-DNA GLYCOSYLASE"/>
    <property type="match status" value="1"/>
</dbReference>
<sequence>MSPWSEVCPDDVHLSLSQVHPSWAEVIDAGLNAVHQANPDYLSGLKSSAYLPEQGRLFAAFSMPMDSVRYILVGEGPYPRADSATGYCFMDGAVKNLWSDEEGGGLSKKVNRATSLRNFMKMLLVASGELQVDATTGTAMAVIAEKARHPDSDFIQTLAALQINMISQGFLLLNASLVFRTDTAPVKDAKAWQPFLEKMLSMLLQRRQHENFPAPSLVLWGKIAEQLRQMPVVSKYQQISAEHPYNLSFIGNQTMQDFFRPMNLLVK</sequence>
<evidence type="ECO:0000313" key="2">
    <source>
        <dbReference type="Proteomes" id="UP000650424"/>
    </source>
</evidence>
<gene>
    <name evidence="1" type="ORF">H8L32_07920</name>
</gene>